<reference evidence="1" key="1">
    <citation type="journal article" date="2022" name="Front. Genet.">
        <title>Chromosome-Scale Assembly of the Dendrobium nobile Genome Provides Insights Into the Molecular Mechanism of the Biosynthesis of the Medicinal Active Ingredient of Dendrobium.</title>
        <authorList>
            <person name="Xu Q."/>
            <person name="Niu S.-C."/>
            <person name="Li K.-L."/>
            <person name="Zheng P.-J."/>
            <person name="Zhang X.-J."/>
            <person name="Jia Y."/>
            <person name="Liu Y."/>
            <person name="Niu Y.-X."/>
            <person name="Yu L.-H."/>
            <person name="Chen D.-F."/>
            <person name="Zhang G.-Q."/>
        </authorList>
    </citation>
    <scope>NUCLEOTIDE SEQUENCE</scope>
    <source>
        <tissue evidence="1">Leaf</tissue>
    </source>
</reference>
<evidence type="ECO:0000313" key="2">
    <source>
        <dbReference type="Proteomes" id="UP000829196"/>
    </source>
</evidence>
<sequence length="110" mass="12949">MESINHLFFECQYSFDVINHTIPDTKRLLLRPTILHLFEWIEEVYSNNALLKNLYLLFVSCSLYFIWKERNSRRFGYVFNNSSTTSTLIKSAVFVKVGKWKAVSSLLCSL</sequence>
<dbReference type="Proteomes" id="UP000829196">
    <property type="component" value="Unassembled WGS sequence"/>
</dbReference>
<dbReference type="OrthoDB" id="1938430at2759"/>
<name>A0A8T3C4A7_DENNO</name>
<evidence type="ECO:0008006" key="3">
    <source>
        <dbReference type="Google" id="ProtNLM"/>
    </source>
</evidence>
<evidence type="ECO:0000313" key="1">
    <source>
        <dbReference type="EMBL" id="KAI0525120.1"/>
    </source>
</evidence>
<dbReference type="EMBL" id="JAGYWB010000004">
    <property type="protein sequence ID" value="KAI0525120.1"/>
    <property type="molecule type" value="Genomic_DNA"/>
</dbReference>
<proteinExistence type="predicted"/>
<dbReference type="AlphaFoldDB" id="A0A8T3C4A7"/>
<gene>
    <name evidence="1" type="ORF">KFK09_004511</name>
</gene>
<accession>A0A8T3C4A7</accession>
<organism evidence="1 2">
    <name type="scientific">Dendrobium nobile</name>
    <name type="common">Orchid</name>
    <dbReference type="NCBI Taxonomy" id="94219"/>
    <lineage>
        <taxon>Eukaryota</taxon>
        <taxon>Viridiplantae</taxon>
        <taxon>Streptophyta</taxon>
        <taxon>Embryophyta</taxon>
        <taxon>Tracheophyta</taxon>
        <taxon>Spermatophyta</taxon>
        <taxon>Magnoliopsida</taxon>
        <taxon>Liliopsida</taxon>
        <taxon>Asparagales</taxon>
        <taxon>Orchidaceae</taxon>
        <taxon>Epidendroideae</taxon>
        <taxon>Malaxideae</taxon>
        <taxon>Dendrobiinae</taxon>
        <taxon>Dendrobium</taxon>
    </lineage>
</organism>
<protein>
    <recommendedName>
        <fullName evidence="3">Reverse transcriptase zinc-binding domain-containing protein</fullName>
    </recommendedName>
</protein>
<comment type="caution">
    <text evidence="1">The sequence shown here is derived from an EMBL/GenBank/DDBJ whole genome shotgun (WGS) entry which is preliminary data.</text>
</comment>
<keyword evidence="2" id="KW-1185">Reference proteome</keyword>